<dbReference type="EMBL" id="FOYL01000007">
    <property type="protein sequence ID" value="SFR24381.1"/>
    <property type="molecule type" value="Genomic_DNA"/>
</dbReference>
<dbReference type="InterPro" id="IPR044527">
    <property type="entry name" value="NrtA/CpmA_ABC-bd_dom"/>
</dbReference>
<dbReference type="OrthoDB" id="506341at2"/>
<evidence type="ECO:0000256" key="9">
    <source>
        <dbReference type="SAM" id="SignalP"/>
    </source>
</evidence>
<dbReference type="SUPFAM" id="SSF53850">
    <property type="entry name" value="Periplasmic binding protein-like II"/>
    <property type="match status" value="1"/>
</dbReference>
<dbReference type="PANTHER" id="PTHR30024">
    <property type="entry name" value="ALIPHATIC SULFONATES-BINDING PROTEIN-RELATED"/>
    <property type="match status" value="1"/>
</dbReference>
<dbReference type="PROSITE" id="PS51257">
    <property type="entry name" value="PROKAR_LIPOPROTEIN"/>
    <property type="match status" value="1"/>
</dbReference>
<dbReference type="Gene3D" id="3.40.190.10">
    <property type="entry name" value="Periplasmic binding protein-like II"/>
    <property type="match status" value="2"/>
</dbReference>
<keyword evidence="4" id="KW-0813">Transport</keyword>
<dbReference type="Pfam" id="PF13379">
    <property type="entry name" value="NMT1_2"/>
    <property type="match status" value="1"/>
</dbReference>
<evidence type="ECO:0000313" key="11">
    <source>
        <dbReference type="Proteomes" id="UP000198583"/>
    </source>
</evidence>
<dbReference type="PANTHER" id="PTHR30024:SF47">
    <property type="entry name" value="TAURINE-BINDING PERIPLASMIC PROTEIN"/>
    <property type="match status" value="1"/>
</dbReference>
<dbReference type="GO" id="GO:0005886">
    <property type="term" value="C:plasma membrane"/>
    <property type="evidence" value="ECO:0007669"/>
    <property type="project" value="UniProtKB-SubCell"/>
</dbReference>
<comment type="subcellular location">
    <subcellularLocation>
        <location evidence="2">Cell inner membrane</location>
    </subcellularLocation>
    <subcellularLocation>
        <location evidence="1">Periplasm</location>
    </subcellularLocation>
</comment>
<dbReference type="GO" id="GO:0042597">
    <property type="term" value="C:periplasmic space"/>
    <property type="evidence" value="ECO:0007669"/>
    <property type="project" value="UniProtKB-SubCell"/>
</dbReference>
<protein>
    <submittedName>
        <fullName evidence="10">NitT/TauT family transport system substrate-binding protein</fullName>
    </submittedName>
</protein>
<proteinExistence type="inferred from homology"/>
<evidence type="ECO:0000256" key="2">
    <source>
        <dbReference type="ARBA" id="ARBA00004533"/>
    </source>
</evidence>
<evidence type="ECO:0000256" key="4">
    <source>
        <dbReference type="ARBA" id="ARBA00022448"/>
    </source>
</evidence>
<reference evidence="11" key="1">
    <citation type="submission" date="2016-10" db="EMBL/GenBank/DDBJ databases">
        <authorList>
            <person name="Varghese N."/>
            <person name="Submissions S."/>
        </authorList>
    </citation>
    <scope>NUCLEOTIDE SEQUENCE [LARGE SCALE GENOMIC DNA]</scope>
    <source>
        <strain evidence="11">DSM 44232</strain>
    </source>
</reference>
<dbReference type="NCBIfam" id="TIGR01728">
    <property type="entry name" value="SsuA_fam"/>
    <property type="match status" value="1"/>
</dbReference>
<evidence type="ECO:0000256" key="1">
    <source>
        <dbReference type="ARBA" id="ARBA00004418"/>
    </source>
</evidence>
<evidence type="ECO:0000256" key="7">
    <source>
        <dbReference type="ARBA" id="ARBA00022729"/>
    </source>
</evidence>
<dbReference type="InterPro" id="IPR010067">
    <property type="entry name" value="ABC_SsuA_sub-bd"/>
</dbReference>
<dbReference type="CDD" id="cd13553">
    <property type="entry name" value="PBP2_NrtA_CpmA_like"/>
    <property type="match status" value="1"/>
</dbReference>
<organism evidence="10 11">
    <name type="scientific">Lentzea waywayandensis</name>
    <dbReference type="NCBI Taxonomy" id="84724"/>
    <lineage>
        <taxon>Bacteria</taxon>
        <taxon>Bacillati</taxon>
        <taxon>Actinomycetota</taxon>
        <taxon>Actinomycetes</taxon>
        <taxon>Pseudonocardiales</taxon>
        <taxon>Pseudonocardiaceae</taxon>
        <taxon>Lentzea</taxon>
    </lineage>
</organism>
<dbReference type="AlphaFoldDB" id="A0A1I6F386"/>
<name>A0A1I6F386_9PSEU</name>
<keyword evidence="5" id="KW-1003">Cell membrane</keyword>
<evidence type="ECO:0000256" key="5">
    <source>
        <dbReference type="ARBA" id="ARBA00022475"/>
    </source>
</evidence>
<sequence>MNLKPAIAVALIALTALSGCSRAGTSETPAAESKGAAAEVRLGYFPNITHAAALIGVEKGLYAKELGNTKLTTQTFNAGPDEVNALLGESLDIAYIGSGPAINAYAKSKGEAVKLIAGATSGGAQLVVKPEINSIEDLKGKIVATPQLANTQDVSLKKYLAEKNLTGQVTVQNVENAASLDLFKKGDIQAAWAPQPWSARIVNEGGGKVLLDEKTLWDGGAFPTTVVIVRTKFLQEHPETVEAVLKGHVAAIDWAKANKDEAKKAANAHLEKLTSKKLGDKILDAAWDNIELTTDAQAKHFPQLAKDAVTAGVAKEAANVAGYADFTLLNKVLQAQGKPQVQAAGLDKK</sequence>
<gene>
    <name evidence="10" type="ORF">SAMN04488564_107447</name>
</gene>
<dbReference type="GO" id="GO:0042626">
    <property type="term" value="F:ATPase-coupled transmembrane transporter activity"/>
    <property type="evidence" value="ECO:0007669"/>
    <property type="project" value="InterPro"/>
</dbReference>
<dbReference type="Proteomes" id="UP000198583">
    <property type="component" value="Unassembled WGS sequence"/>
</dbReference>
<keyword evidence="6" id="KW-0997">Cell inner membrane</keyword>
<dbReference type="RefSeq" id="WP_093600527.1">
    <property type="nucleotide sequence ID" value="NZ_FOYL01000007.1"/>
</dbReference>
<feature type="signal peptide" evidence="9">
    <location>
        <begin position="1"/>
        <end position="23"/>
    </location>
</feature>
<feature type="chain" id="PRO_5039178513" evidence="9">
    <location>
        <begin position="24"/>
        <end position="349"/>
    </location>
</feature>
<accession>A0A1I6F386</accession>
<comment type="similarity">
    <text evidence="3">Belongs to the bacterial solute-binding protein SsuA/TauA family.</text>
</comment>
<evidence type="ECO:0000256" key="3">
    <source>
        <dbReference type="ARBA" id="ARBA00010742"/>
    </source>
</evidence>
<keyword evidence="8" id="KW-0472">Membrane</keyword>
<evidence type="ECO:0000256" key="6">
    <source>
        <dbReference type="ARBA" id="ARBA00022519"/>
    </source>
</evidence>
<evidence type="ECO:0000256" key="8">
    <source>
        <dbReference type="ARBA" id="ARBA00023136"/>
    </source>
</evidence>
<keyword evidence="7 9" id="KW-0732">Signal</keyword>
<keyword evidence="11" id="KW-1185">Reference proteome</keyword>
<evidence type="ECO:0000313" key="10">
    <source>
        <dbReference type="EMBL" id="SFR24381.1"/>
    </source>
</evidence>
<dbReference type="STRING" id="84724.SAMN04488564_107447"/>